<dbReference type="SUPFAM" id="SSF140869">
    <property type="entry name" value="GUN4-like"/>
    <property type="match status" value="1"/>
</dbReference>
<keyword evidence="3" id="KW-1185">Reference proteome</keyword>
<accession>A0AAW1XPB3</accession>
<dbReference type="GO" id="GO:0010019">
    <property type="term" value="P:chloroplast-nucleus signaling pathway"/>
    <property type="evidence" value="ECO:0007669"/>
    <property type="project" value="TreeGrafter"/>
</dbReference>
<name>A0AAW1XPB3_RUBAR</name>
<evidence type="ECO:0000259" key="1">
    <source>
        <dbReference type="Pfam" id="PF05419"/>
    </source>
</evidence>
<dbReference type="PANTHER" id="PTHR34800">
    <property type="entry name" value="TETRAPYRROLE-BINDING PROTEIN, CHLOROPLASTIC"/>
    <property type="match status" value="1"/>
</dbReference>
<evidence type="ECO:0000313" key="2">
    <source>
        <dbReference type="EMBL" id="KAK9938283.1"/>
    </source>
</evidence>
<comment type="caution">
    <text evidence="2">The sequence shown here is derived from an EMBL/GenBank/DDBJ whole genome shotgun (WGS) entry which is preliminary data.</text>
</comment>
<sequence>MQGYVFFSEVQFIPEADLKAIDDLWRQHNNNRFDYSVQKRVVASSSSSPPLIVLAAVEANKIASTTGGFKGLIDRSKPLNKRVLESIASDAFAQEFEKVEICGGGRGV</sequence>
<dbReference type="AlphaFoldDB" id="A0AAW1XPB3"/>
<dbReference type="InterPro" id="IPR037215">
    <property type="entry name" value="GUN4-like_sf"/>
</dbReference>
<organism evidence="2 3">
    <name type="scientific">Rubus argutus</name>
    <name type="common">Southern blackberry</name>
    <dbReference type="NCBI Taxonomy" id="59490"/>
    <lineage>
        <taxon>Eukaryota</taxon>
        <taxon>Viridiplantae</taxon>
        <taxon>Streptophyta</taxon>
        <taxon>Embryophyta</taxon>
        <taxon>Tracheophyta</taxon>
        <taxon>Spermatophyta</taxon>
        <taxon>Magnoliopsida</taxon>
        <taxon>eudicotyledons</taxon>
        <taxon>Gunneridae</taxon>
        <taxon>Pentapetalae</taxon>
        <taxon>rosids</taxon>
        <taxon>fabids</taxon>
        <taxon>Rosales</taxon>
        <taxon>Rosaceae</taxon>
        <taxon>Rosoideae</taxon>
        <taxon>Rosoideae incertae sedis</taxon>
        <taxon>Rubus</taxon>
    </lineage>
</organism>
<dbReference type="Proteomes" id="UP001457282">
    <property type="component" value="Unassembled WGS sequence"/>
</dbReference>
<protein>
    <recommendedName>
        <fullName evidence="1">GUN4-like domain-containing protein</fullName>
    </recommendedName>
</protein>
<dbReference type="Pfam" id="PF05419">
    <property type="entry name" value="GUN4"/>
    <property type="match status" value="1"/>
</dbReference>
<dbReference type="GO" id="GO:0009507">
    <property type="term" value="C:chloroplast"/>
    <property type="evidence" value="ECO:0007669"/>
    <property type="project" value="TreeGrafter"/>
</dbReference>
<dbReference type="InterPro" id="IPR008629">
    <property type="entry name" value="GUN4-like"/>
</dbReference>
<dbReference type="PANTHER" id="PTHR34800:SF1">
    <property type="entry name" value="TETRAPYRROLE-BINDING PROTEIN, CHLOROPLASTIC"/>
    <property type="match status" value="1"/>
</dbReference>
<reference evidence="2 3" key="1">
    <citation type="journal article" date="2023" name="G3 (Bethesda)">
        <title>A chromosome-length genome assembly and annotation of blackberry (Rubus argutus, cv. 'Hillquist').</title>
        <authorList>
            <person name="Bruna T."/>
            <person name="Aryal R."/>
            <person name="Dudchenko O."/>
            <person name="Sargent D.J."/>
            <person name="Mead D."/>
            <person name="Buti M."/>
            <person name="Cavallini A."/>
            <person name="Hytonen T."/>
            <person name="Andres J."/>
            <person name="Pham M."/>
            <person name="Weisz D."/>
            <person name="Mascagni F."/>
            <person name="Usai G."/>
            <person name="Natali L."/>
            <person name="Bassil N."/>
            <person name="Fernandez G.E."/>
            <person name="Lomsadze A."/>
            <person name="Armour M."/>
            <person name="Olukolu B."/>
            <person name="Poorten T."/>
            <person name="Britton C."/>
            <person name="Davik J."/>
            <person name="Ashrafi H."/>
            <person name="Aiden E.L."/>
            <person name="Borodovsky M."/>
            <person name="Worthington M."/>
        </authorList>
    </citation>
    <scope>NUCLEOTIDE SEQUENCE [LARGE SCALE GENOMIC DNA]</scope>
    <source>
        <strain evidence="2">PI 553951</strain>
    </source>
</reference>
<gene>
    <name evidence="2" type="ORF">M0R45_015033</name>
</gene>
<dbReference type="EMBL" id="JBEDUW010000003">
    <property type="protein sequence ID" value="KAK9938283.1"/>
    <property type="molecule type" value="Genomic_DNA"/>
</dbReference>
<proteinExistence type="predicted"/>
<feature type="domain" description="GUN4-like" evidence="1">
    <location>
        <begin position="2"/>
        <end position="46"/>
    </location>
</feature>
<evidence type="ECO:0000313" key="3">
    <source>
        <dbReference type="Proteomes" id="UP001457282"/>
    </source>
</evidence>
<dbReference type="GO" id="GO:0046906">
    <property type="term" value="F:tetrapyrrole binding"/>
    <property type="evidence" value="ECO:0007669"/>
    <property type="project" value="TreeGrafter"/>
</dbReference>